<keyword evidence="1" id="KW-0732">Signal</keyword>
<dbReference type="SMART" id="SM00134">
    <property type="entry name" value="LU"/>
    <property type="match status" value="1"/>
</dbReference>
<organism evidence="3 4">
    <name type="scientific">Sus scrofa</name>
    <name type="common">Pig</name>
    <dbReference type="NCBI Taxonomy" id="9823"/>
    <lineage>
        <taxon>Eukaryota</taxon>
        <taxon>Metazoa</taxon>
        <taxon>Chordata</taxon>
        <taxon>Craniata</taxon>
        <taxon>Vertebrata</taxon>
        <taxon>Euteleostomi</taxon>
        <taxon>Mammalia</taxon>
        <taxon>Eutheria</taxon>
        <taxon>Laurasiatheria</taxon>
        <taxon>Artiodactyla</taxon>
        <taxon>Suina</taxon>
        <taxon>Suidae</taxon>
        <taxon>Sus</taxon>
    </lineage>
</organism>
<accession>A0A8D1YW18</accession>
<dbReference type="SUPFAM" id="SSF57302">
    <property type="entry name" value="Snake toxin-like"/>
    <property type="match status" value="1"/>
</dbReference>
<proteinExistence type="predicted"/>
<dbReference type="Proteomes" id="UP000694725">
    <property type="component" value="Unplaced"/>
</dbReference>
<protein>
    <recommendedName>
        <fullName evidence="2">UPAR/Ly6 domain-containing protein</fullName>
    </recommendedName>
</protein>
<dbReference type="InterPro" id="IPR052874">
    <property type="entry name" value="Sperm-ZP_regulatory"/>
</dbReference>
<dbReference type="InterPro" id="IPR045860">
    <property type="entry name" value="Snake_toxin-like_sf"/>
</dbReference>
<evidence type="ECO:0000313" key="3">
    <source>
        <dbReference type="Ensembl" id="ENSSSCP00065027548.1"/>
    </source>
</evidence>
<dbReference type="PANTHER" id="PTHR15049">
    <property type="entry name" value="GLYCOSYL-PHOSPHATIDYLINOSITOL-ANCHORED MOLECULE-LIKE PROTEIN-RELATED"/>
    <property type="match status" value="1"/>
</dbReference>
<name>A0A8D1YW18_PIG</name>
<dbReference type="PROSITE" id="PS00983">
    <property type="entry name" value="LY6_UPAR"/>
    <property type="match status" value="1"/>
</dbReference>
<dbReference type="Gene3D" id="2.10.60.10">
    <property type="entry name" value="CD59"/>
    <property type="match status" value="1"/>
</dbReference>
<dbReference type="InterPro" id="IPR016054">
    <property type="entry name" value="LY6_UPA_recep-like"/>
</dbReference>
<dbReference type="CDD" id="cd23555">
    <property type="entry name" value="TFP_LU_ECD_GML"/>
    <property type="match status" value="1"/>
</dbReference>
<feature type="domain" description="UPAR/Ly6" evidence="2">
    <location>
        <begin position="36"/>
        <end position="131"/>
    </location>
</feature>
<dbReference type="InterPro" id="IPR018363">
    <property type="entry name" value="CD59_antigen_CS"/>
</dbReference>
<evidence type="ECO:0000259" key="2">
    <source>
        <dbReference type="SMART" id="SM00134"/>
    </source>
</evidence>
<evidence type="ECO:0000256" key="1">
    <source>
        <dbReference type="ARBA" id="ARBA00022729"/>
    </source>
</evidence>
<evidence type="ECO:0000313" key="4">
    <source>
        <dbReference type="Proteomes" id="UP000694725"/>
    </source>
</evidence>
<reference evidence="3" key="1">
    <citation type="submission" date="2025-08" db="UniProtKB">
        <authorList>
            <consortium name="Ensembl"/>
        </authorList>
    </citation>
    <scope>IDENTIFICATION</scope>
</reference>
<dbReference type="AlphaFoldDB" id="A0A8D1YW18"/>
<dbReference type="Pfam" id="PF00021">
    <property type="entry name" value="UPAR_LY6"/>
    <property type="match status" value="1"/>
</dbReference>
<sequence>MLLPTWSWGSLGPVGSKSMFEQEPDAPLLFLGTYNLRCHECFATNTFSCIDIRTCPYHLRRCLTVSIRVNAREILIYKDCTFNCTFVYREEQMPEAPRARYWATNSFYWVHCCNTMTCNHGGPTNLERDIVPEEAIEEELGGTVRLGEATLFLSVASVLVSHALT</sequence>
<dbReference type="Ensembl" id="ENSSSCT00065063591.1">
    <property type="protein sequence ID" value="ENSSSCP00065027548.1"/>
    <property type="gene ID" value="ENSSSCG00065046476.1"/>
</dbReference>
<dbReference type="PANTHER" id="PTHR15049:SF2">
    <property type="entry name" value="GLYCOSYL-PHOSPHATIDYLINOSITOL-ANCHORED MOLECULE-LIKE PROTEIN"/>
    <property type="match status" value="1"/>
</dbReference>